<comment type="subcellular location">
    <subcellularLocation>
        <location evidence="1">Cell membrane</location>
        <topology evidence="1">Multi-pass membrane protein</topology>
    </subcellularLocation>
</comment>
<keyword evidence="4 6" id="KW-1133">Transmembrane helix</keyword>
<keyword evidence="2" id="KW-1003">Cell membrane</keyword>
<name>A0A511ZCY4_9BACI</name>
<evidence type="ECO:0000313" key="7">
    <source>
        <dbReference type="EMBL" id="GEN85291.1"/>
    </source>
</evidence>
<gene>
    <name evidence="7" type="ORF">OSO01_00300</name>
</gene>
<evidence type="ECO:0000256" key="2">
    <source>
        <dbReference type="ARBA" id="ARBA00022475"/>
    </source>
</evidence>
<evidence type="ECO:0000313" key="8">
    <source>
        <dbReference type="Proteomes" id="UP000321558"/>
    </source>
</evidence>
<dbReference type="Proteomes" id="UP000321558">
    <property type="component" value="Unassembled WGS sequence"/>
</dbReference>
<dbReference type="AlphaFoldDB" id="A0A511ZCY4"/>
<feature type="transmembrane region" description="Helical" evidence="6">
    <location>
        <begin position="56"/>
        <end position="78"/>
    </location>
</feature>
<dbReference type="PANTHER" id="PTHR43124">
    <property type="entry name" value="PURINE EFFLUX PUMP PBUE"/>
    <property type="match status" value="1"/>
</dbReference>
<evidence type="ECO:0000256" key="5">
    <source>
        <dbReference type="ARBA" id="ARBA00023136"/>
    </source>
</evidence>
<evidence type="ECO:0000256" key="6">
    <source>
        <dbReference type="SAM" id="Phobius"/>
    </source>
</evidence>
<evidence type="ECO:0000256" key="3">
    <source>
        <dbReference type="ARBA" id="ARBA00022692"/>
    </source>
</evidence>
<dbReference type="SUPFAM" id="SSF103473">
    <property type="entry name" value="MFS general substrate transporter"/>
    <property type="match status" value="1"/>
</dbReference>
<keyword evidence="3 6" id="KW-0812">Transmembrane</keyword>
<keyword evidence="8" id="KW-1185">Reference proteome</keyword>
<accession>A0A511ZCY4</accession>
<dbReference type="EMBL" id="BJYM01000001">
    <property type="protein sequence ID" value="GEN85291.1"/>
    <property type="molecule type" value="Genomic_DNA"/>
</dbReference>
<dbReference type="PANTHER" id="PTHR43124:SF8">
    <property type="entry name" value="INNER MEMBRANE TRANSPORT PROTEIN YDHP"/>
    <property type="match status" value="1"/>
</dbReference>
<dbReference type="GO" id="GO:0022857">
    <property type="term" value="F:transmembrane transporter activity"/>
    <property type="evidence" value="ECO:0007669"/>
    <property type="project" value="TreeGrafter"/>
</dbReference>
<comment type="caution">
    <text evidence="7">The sequence shown here is derived from an EMBL/GenBank/DDBJ whole genome shotgun (WGS) entry which is preliminary data.</text>
</comment>
<reference evidence="7 8" key="1">
    <citation type="submission" date="2019-07" db="EMBL/GenBank/DDBJ databases">
        <title>Whole genome shotgun sequence of Oceanobacillus sojae NBRC 105379.</title>
        <authorList>
            <person name="Hosoyama A."/>
            <person name="Uohara A."/>
            <person name="Ohji S."/>
            <person name="Ichikawa N."/>
        </authorList>
    </citation>
    <scope>NUCLEOTIDE SEQUENCE [LARGE SCALE GENOMIC DNA]</scope>
    <source>
        <strain evidence="7 8">NBRC 105379</strain>
    </source>
</reference>
<sequence>MSISVLQSYVMILAERFVPSAVNVASAINIAAFQAGIALGSYLGGVVTDSIGLIHTTWIGAVMILCGVCCFICMGTFFRDEGKQGG</sequence>
<keyword evidence="5 6" id="KW-0472">Membrane</keyword>
<evidence type="ECO:0000256" key="1">
    <source>
        <dbReference type="ARBA" id="ARBA00004651"/>
    </source>
</evidence>
<evidence type="ECO:0000256" key="4">
    <source>
        <dbReference type="ARBA" id="ARBA00022989"/>
    </source>
</evidence>
<evidence type="ECO:0008006" key="9">
    <source>
        <dbReference type="Google" id="ProtNLM"/>
    </source>
</evidence>
<protein>
    <recommendedName>
        <fullName evidence="9">Major facilitator superfamily (MFS) profile domain-containing protein</fullName>
    </recommendedName>
</protein>
<dbReference type="InterPro" id="IPR050189">
    <property type="entry name" value="MFS_Efflux_Transporters"/>
</dbReference>
<feature type="transmembrane region" description="Helical" evidence="6">
    <location>
        <begin position="21"/>
        <end position="44"/>
    </location>
</feature>
<dbReference type="Gene3D" id="1.20.1250.20">
    <property type="entry name" value="MFS general substrate transporter like domains"/>
    <property type="match status" value="1"/>
</dbReference>
<proteinExistence type="predicted"/>
<organism evidence="7 8">
    <name type="scientific">Oceanobacillus sojae</name>
    <dbReference type="NCBI Taxonomy" id="582851"/>
    <lineage>
        <taxon>Bacteria</taxon>
        <taxon>Bacillati</taxon>
        <taxon>Bacillota</taxon>
        <taxon>Bacilli</taxon>
        <taxon>Bacillales</taxon>
        <taxon>Bacillaceae</taxon>
        <taxon>Oceanobacillus</taxon>
    </lineage>
</organism>
<dbReference type="InterPro" id="IPR036259">
    <property type="entry name" value="MFS_trans_sf"/>
</dbReference>
<dbReference type="GO" id="GO:0005886">
    <property type="term" value="C:plasma membrane"/>
    <property type="evidence" value="ECO:0007669"/>
    <property type="project" value="UniProtKB-SubCell"/>
</dbReference>